<dbReference type="SUPFAM" id="SSF54427">
    <property type="entry name" value="NTF2-like"/>
    <property type="match status" value="1"/>
</dbReference>
<dbReference type="InterPro" id="IPR018790">
    <property type="entry name" value="DUF2358"/>
</dbReference>
<evidence type="ECO:0000313" key="1">
    <source>
        <dbReference type="EMBL" id="NCJ07761.1"/>
    </source>
</evidence>
<sequence>MSAPHVNGLLEALKQDYQDFPKNQTYSLYAADVQFRDPLNAFQGVEPYQRMIAFIERWFMNVSMDLHDIRQEDNQILTQWTLSWQAPLPWRPHIAISGRSELTLNAQGLIQSHIDYWNCSRWQVIKQLFGSGERGHS</sequence>
<accession>A0A8K2A894</accession>
<gene>
    <name evidence="1" type="ORF">GS597_14830</name>
</gene>
<comment type="caution">
    <text evidence="1">The sequence shown here is derived from an EMBL/GenBank/DDBJ whole genome shotgun (WGS) entry which is preliminary data.</text>
</comment>
<dbReference type="Proteomes" id="UP000607397">
    <property type="component" value="Unassembled WGS sequence"/>
</dbReference>
<dbReference type="PANTHER" id="PTHR34123:SF1">
    <property type="entry name" value="OS04G0578200 PROTEIN"/>
    <property type="match status" value="1"/>
</dbReference>
<dbReference type="Pfam" id="PF10184">
    <property type="entry name" value="DUF2358"/>
    <property type="match status" value="1"/>
</dbReference>
<reference evidence="1" key="1">
    <citation type="submission" date="2019-12" db="EMBL/GenBank/DDBJ databases">
        <title>High-Quality draft genome sequences of three cyanobacteria isolated from the limestone walls of the Old Cathedral of Coimbra.</title>
        <authorList>
            <person name="Tiago I."/>
            <person name="Soares F."/>
            <person name="Portugal A."/>
        </authorList>
    </citation>
    <scope>NUCLEOTIDE SEQUENCE [LARGE SCALE GENOMIC DNA]</scope>
    <source>
        <strain evidence="1">C</strain>
    </source>
</reference>
<dbReference type="PANTHER" id="PTHR34123">
    <property type="entry name" value="OS04G0578200 PROTEIN"/>
    <property type="match status" value="1"/>
</dbReference>
<dbReference type="AlphaFoldDB" id="A0A8K2A894"/>
<keyword evidence="2" id="KW-1185">Reference proteome</keyword>
<dbReference type="Gene3D" id="3.10.450.50">
    <property type="match status" value="1"/>
</dbReference>
<dbReference type="EMBL" id="WVIC01000032">
    <property type="protein sequence ID" value="NCJ07761.1"/>
    <property type="molecule type" value="Genomic_DNA"/>
</dbReference>
<evidence type="ECO:0000313" key="2">
    <source>
        <dbReference type="Proteomes" id="UP000607397"/>
    </source>
</evidence>
<protein>
    <submittedName>
        <fullName evidence="1">DUF2358 domain-containing protein</fullName>
    </submittedName>
</protein>
<organism evidence="1 2">
    <name type="scientific">Petrachloros mirabilis ULC683</name>
    <dbReference type="NCBI Taxonomy" id="2781853"/>
    <lineage>
        <taxon>Bacteria</taxon>
        <taxon>Bacillati</taxon>
        <taxon>Cyanobacteriota</taxon>
        <taxon>Cyanophyceae</taxon>
        <taxon>Synechococcales</taxon>
        <taxon>Petrachlorosaceae</taxon>
        <taxon>Petrachloros</taxon>
        <taxon>Petrachloros mirabilis</taxon>
    </lineage>
</organism>
<proteinExistence type="predicted"/>
<name>A0A8K2A894_9CYAN</name>
<dbReference type="InterPro" id="IPR032710">
    <property type="entry name" value="NTF2-like_dom_sf"/>
</dbReference>